<evidence type="ECO:0000313" key="3">
    <source>
        <dbReference type="Proteomes" id="UP000499080"/>
    </source>
</evidence>
<accession>A0A4Y2PE96</accession>
<proteinExistence type="predicted"/>
<dbReference type="AlphaFoldDB" id="A0A4Y2PE96"/>
<dbReference type="Proteomes" id="UP000499080">
    <property type="component" value="Unassembled WGS sequence"/>
</dbReference>
<reference evidence="1 3" key="1">
    <citation type="journal article" date="2019" name="Sci. Rep.">
        <title>Orb-weaving spider Araneus ventricosus genome elucidates the spidroin gene catalogue.</title>
        <authorList>
            <person name="Kono N."/>
            <person name="Nakamura H."/>
            <person name="Ohtoshi R."/>
            <person name="Moran D.A.P."/>
            <person name="Shinohara A."/>
            <person name="Yoshida Y."/>
            <person name="Fujiwara M."/>
            <person name="Mori M."/>
            <person name="Tomita M."/>
            <person name="Arakawa K."/>
        </authorList>
    </citation>
    <scope>NUCLEOTIDE SEQUENCE [LARGE SCALE GENOMIC DNA]</scope>
</reference>
<comment type="caution">
    <text evidence="1">The sequence shown here is derived from an EMBL/GenBank/DDBJ whole genome shotgun (WGS) entry which is preliminary data.</text>
</comment>
<organism evidence="1 3">
    <name type="scientific">Araneus ventricosus</name>
    <name type="common">Orbweaver spider</name>
    <name type="synonym">Epeira ventricosa</name>
    <dbReference type="NCBI Taxonomy" id="182803"/>
    <lineage>
        <taxon>Eukaryota</taxon>
        <taxon>Metazoa</taxon>
        <taxon>Ecdysozoa</taxon>
        <taxon>Arthropoda</taxon>
        <taxon>Chelicerata</taxon>
        <taxon>Arachnida</taxon>
        <taxon>Araneae</taxon>
        <taxon>Araneomorphae</taxon>
        <taxon>Entelegynae</taxon>
        <taxon>Araneoidea</taxon>
        <taxon>Araneidae</taxon>
        <taxon>Araneus</taxon>
    </lineage>
</organism>
<sequence length="99" mass="11118">MEHRRNFYVIGMIFTNSSRHWRSVIPNACSALAKECPNKGKPEIEIKCANCNGKLSWLLQVPRRNKIKSGKSFTAAAKHNDRTVNKPAIAGVRPEVSIE</sequence>
<name>A0A4Y2PE96_ARAVE</name>
<keyword evidence="3" id="KW-1185">Reference proteome</keyword>
<dbReference type="EMBL" id="BGPR01011037">
    <property type="protein sequence ID" value="GBN49297.1"/>
    <property type="molecule type" value="Genomic_DNA"/>
</dbReference>
<gene>
    <name evidence="1" type="ORF">AVEN_112291_1</name>
    <name evidence="2" type="ORF">AVEN_145915_1</name>
</gene>
<evidence type="ECO:0000313" key="1">
    <source>
        <dbReference type="EMBL" id="GBN49293.1"/>
    </source>
</evidence>
<dbReference type="EMBL" id="BGPR01011036">
    <property type="protein sequence ID" value="GBN49293.1"/>
    <property type="molecule type" value="Genomic_DNA"/>
</dbReference>
<evidence type="ECO:0000313" key="2">
    <source>
        <dbReference type="EMBL" id="GBN49297.1"/>
    </source>
</evidence>
<protein>
    <submittedName>
        <fullName evidence="1">Uncharacterized protein</fullName>
    </submittedName>
</protein>